<sequence length="128" mass="14499">MFECYSNNYQVGDEGSIKFQHIDTPATILSLLPRESGGNHGSSTYSWPKLEEILLDVGQCDDISVLIDAIPSLKRIRILQNFTTRSDEEARLRETGLLPSLRKMVDIAFWLDPWGSNLGMHFEEKQGV</sequence>
<dbReference type="OrthoDB" id="3171948at2759"/>
<evidence type="ECO:0000313" key="2">
    <source>
        <dbReference type="Proteomes" id="UP000054248"/>
    </source>
</evidence>
<proteinExistence type="predicted"/>
<protein>
    <submittedName>
        <fullName evidence="1">Uncharacterized protein</fullName>
    </submittedName>
</protein>
<organism evidence="1 2">
    <name type="scientific">Tulasnella calospora MUT 4182</name>
    <dbReference type="NCBI Taxonomy" id="1051891"/>
    <lineage>
        <taxon>Eukaryota</taxon>
        <taxon>Fungi</taxon>
        <taxon>Dikarya</taxon>
        <taxon>Basidiomycota</taxon>
        <taxon>Agaricomycotina</taxon>
        <taxon>Agaricomycetes</taxon>
        <taxon>Cantharellales</taxon>
        <taxon>Tulasnellaceae</taxon>
        <taxon>Tulasnella</taxon>
    </lineage>
</organism>
<dbReference type="Proteomes" id="UP000054248">
    <property type="component" value="Unassembled WGS sequence"/>
</dbReference>
<reference evidence="2" key="2">
    <citation type="submission" date="2015-01" db="EMBL/GenBank/DDBJ databases">
        <title>Evolutionary Origins and Diversification of the Mycorrhizal Mutualists.</title>
        <authorList>
            <consortium name="DOE Joint Genome Institute"/>
            <consortium name="Mycorrhizal Genomics Consortium"/>
            <person name="Kohler A."/>
            <person name="Kuo A."/>
            <person name="Nagy L.G."/>
            <person name="Floudas D."/>
            <person name="Copeland A."/>
            <person name="Barry K.W."/>
            <person name="Cichocki N."/>
            <person name="Veneault-Fourrey C."/>
            <person name="LaButti K."/>
            <person name="Lindquist E.A."/>
            <person name="Lipzen A."/>
            <person name="Lundell T."/>
            <person name="Morin E."/>
            <person name="Murat C."/>
            <person name="Riley R."/>
            <person name="Ohm R."/>
            <person name="Sun H."/>
            <person name="Tunlid A."/>
            <person name="Henrissat B."/>
            <person name="Grigoriev I.V."/>
            <person name="Hibbett D.S."/>
            <person name="Martin F."/>
        </authorList>
    </citation>
    <scope>NUCLEOTIDE SEQUENCE [LARGE SCALE GENOMIC DNA]</scope>
    <source>
        <strain evidence="2">MUT 4182</strain>
    </source>
</reference>
<reference evidence="1 2" key="1">
    <citation type="submission" date="2014-04" db="EMBL/GenBank/DDBJ databases">
        <authorList>
            <consortium name="DOE Joint Genome Institute"/>
            <person name="Kuo A."/>
            <person name="Girlanda M."/>
            <person name="Perotto S."/>
            <person name="Kohler A."/>
            <person name="Nagy L.G."/>
            <person name="Floudas D."/>
            <person name="Copeland A."/>
            <person name="Barry K.W."/>
            <person name="Cichocki N."/>
            <person name="Veneault-Fourrey C."/>
            <person name="LaButti K."/>
            <person name="Lindquist E.A."/>
            <person name="Lipzen A."/>
            <person name="Lundell T."/>
            <person name="Morin E."/>
            <person name="Murat C."/>
            <person name="Sun H."/>
            <person name="Tunlid A."/>
            <person name="Henrissat B."/>
            <person name="Grigoriev I.V."/>
            <person name="Hibbett D.S."/>
            <person name="Martin F."/>
            <person name="Nordberg H.P."/>
            <person name="Cantor M.N."/>
            <person name="Hua S.X."/>
        </authorList>
    </citation>
    <scope>NUCLEOTIDE SEQUENCE [LARGE SCALE GENOMIC DNA]</scope>
    <source>
        <strain evidence="1 2">MUT 4182</strain>
    </source>
</reference>
<accession>A0A0C3PZK0</accession>
<keyword evidence="2" id="KW-1185">Reference proteome</keyword>
<dbReference type="AlphaFoldDB" id="A0A0C3PZK0"/>
<dbReference type="HOGENOM" id="CLU_1961194_0_0_1"/>
<gene>
    <name evidence="1" type="ORF">M407DRAFT_29360</name>
</gene>
<evidence type="ECO:0000313" key="1">
    <source>
        <dbReference type="EMBL" id="KIO20975.1"/>
    </source>
</evidence>
<dbReference type="EMBL" id="KN823153">
    <property type="protein sequence ID" value="KIO20975.1"/>
    <property type="molecule type" value="Genomic_DNA"/>
</dbReference>
<name>A0A0C3PZK0_9AGAM</name>